<dbReference type="Proteomes" id="UP000184447">
    <property type="component" value="Unassembled WGS sequence"/>
</dbReference>
<dbReference type="STRING" id="1121316.SAMN02745207_00654"/>
<comment type="function">
    <text evidence="2">May play the central regulatory role in sporulation. It may be an element of the effector pathway responsible for the activation of sporulation genes in response to nutritional stress. Spo0A may act in concert with spo0H (a sigma factor) to control the expression of some genes that are critical to the sporulation process.</text>
</comment>
<dbReference type="OrthoDB" id="9802383at2"/>
<feature type="domain" description="HTH LytTR-type" evidence="5">
    <location>
        <begin position="72"/>
        <end position="173"/>
    </location>
</feature>
<dbReference type="InterPro" id="IPR001789">
    <property type="entry name" value="Sig_transdc_resp-reg_receiver"/>
</dbReference>
<evidence type="ECO:0000256" key="1">
    <source>
        <dbReference type="ARBA" id="ARBA00018672"/>
    </source>
</evidence>
<protein>
    <recommendedName>
        <fullName evidence="1">Stage 0 sporulation protein A homolog</fullName>
    </recommendedName>
</protein>
<dbReference type="Gene3D" id="3.40.50.2300">
    <property type="match status" value="1"/>
</dbReference>
<dbReference type="PROSITE" id="PS50930">
    <property type="entry name" value="HTH_LYTTR"/>
    <property type="match status" value="1"/>
</dbReference>
<proteinExistence type="predicted"/>
<dbReference type="InterPro" id="IPR007492">
    <property type="entry name" value="LytTR_DNA-bd_dom"/>
</dbReference>
<evidence type="ECO:0000259" key="5">
    <source>
        <dbReference type="PROSITE" id="PS50930"/>
    </source>
</evidence>
<evidence type="ECO:0000259" key="4">
    <source>
        <dbReference type="PROSITE" id="PS50110"/>
    </source>
</evidence>
<keyword evidence="7" id="KW-1185">Reference proteome</keyword>
<feature type="domain" description="Response regulatory" evidence="4">
    <location>
        <begin position="1"/>
        <end position="61"/>
    </location>
</feature>
<dbReference type="Gene3D" id="2.40.50.1020">
    <property type="entry name" value="LytTr DNA-binding domain"/>
    <property type="match status" value="1"/>
</dbReference>
<dbReference type="PANTHER" id="PTHR37299:SF1">
    <property type="entry name" value="STAGE 0 SPORULATION PROTEIN A HOMOLOG"/>
    <property type="match status" value="1"/>
</dbReference>
<dbReference type="InterPro" id="IPR046947">
    <property type="entry name" value="LytR-like"/>
</dbReference>
<reference evidence="6 7" key="1">
    <citation type="submission" date="2016-11" db="EMBL/GenBank/DDBJ databases">
        <authorList>
            <person name="Jaros S."/>
            <person name="Januszkiewicz K."/>
            <person name="Wedrychowicz H."/>
        </authorList>
    </citation>
    <scope>NUCLEOTIDE SEQUENCE [LARGE SCALE GENOMIC DNA]</scope>
    <source>
        <strain evidence="6 7">DSM 8605</strain>
    </source>
</reference>
<evidence type="ECO:0000256" key="3">
    <source>
        <dbReference type="PROSITE-ProRule" id="PRU00169"/>
    </source>
</evidence>
<dbReference type="GO" id="GO:0000156">
    <property type="term" value="F:phosphorelay response regulator activity"/>
    <property type="evidence" value="ECO:0007669"/>
    <property type="project" value="InterPro"/>
</dbReference>
<dbReference type="PANTHER" id="PTHR37299">
    <property type="entry name" value="TRANSCRIPTIONAL REGULATOR-RELATED"/>
    <property type="match status" value="1"/>
</dbReference>
<comment type="caution">
    <text evidence="3">Lacks conserved residue(s) required for the propagation of feature annotation.</text>
</comment>
<dbReference type="EMBL" id="FQXM01000003">
    <property type="protein sequence ID" value="SHH28362.1"/>
    <property type="molecule type" value="Genomic_DNA"/>
</dbReference>
<evidence type="ECO:0000313" key="7">
    <source>
        <dbReference type="Proteomes" id="UP000184447"/>
    </source>
</evidence>
<dbReference type="AlphaFoldDB" id="A0A1M5RQ24"/>
<dbReference type="GO" id="GO:0003677">
    <property type="term" value="F:DNA binding"/>
    <property type="evidence" value="ECO:0007669"/>
    <property type="project" value="InterPro"/>
</dbReference>
<evidence type="ECO:0000256" key="2">
    <source>
        <dbReference type="ARBA" id="ARBA00024867"/>
    </source>
</evidence>
<dbReference type="Pfam" id="PF04397">
    <property type="entry name" value="LytTR"/>
    <property type="match status" value="1"/>
</dbReference>
<organism evidence="6 7">
    <name type="scientific">Clostridium grantii DSM 8605</name>
    <dbReference type="NCBI Taxonomy" id="1121316"/>
    <lineage>
        <taxon>Bacteria</taxon>
        <taxon>Bacillati</taxon>
        <taxon>Bacillota</taxon>
        <taxon>Clostridia</taxon>
        <taxon>Eubacteriales</taxon>
        <taxon>Clostridiaceae</taxon>
        <taxon>Clostridium</taxon>
    </lineage>
</organism>
<dbReference type="PROSITE" id="PS50110">
    <property type="entry name" value="RESPONSE_REGULATORY"/>
    <property type="match status" value="1"/>
</dbReference>
<gene>
    <name evidence="6" type="ORF">SAMN02745207_00654</name>
</gene>
<name>A0A1M5RQ24_9CLOT</name>
<accession>A0A1M5RQ24</accession>
<dbReference type="InterPro" id="IPR011006">
    <property type="entry name" value="CheY-like_superfamily"/>
</dbReference>
<evidence type="ECO:0000313" key="6">
    <source>
        <dbReference type="EMBL" id="SHH28362.1"/>
    </source>
</evidence>
<dbReference type="SMART" id="SM00850">
    <property type="entry name" value="LytTR"/>
    <property type="match status" value="1"/>
</dbReference>
<sequence>MPGITSIELAADIINQDSIRKIIFLTSSPEFAVESYSVSAFDYILKPIKKNKLSFVLGKAINDIYSETKKYIIVKTQMGLFKIFMHELIYIDIIKRTTFFHQTNGVVIESIATLSKAEVVLLKDKRFIKPHRSYIVNLDYIKNLSQNGFTMTNNHLIPISRNAFKEAKQAYINYSFQQED</sequence>
<dbReference type="SUPFAM" id="SSF52172">
    <property type="entry name" value="CheY-like"/>
    <property type="match status" value="1"/>
</dbReference>
<dbReference type="RefSeq" id="WP_073336959.1">
    <property type="nucleotide sequence ID" value="NZ_FQXM01000003.1"/>
</dbReference>